<dbReference type="InterPro" id="IPR010982">
    <property type="entry name" value="Lambda_DNA-bd_dom_sf"/>
</dbReference>
<gene>
    <name evidence="3" type="ORF">DCBHLPFO_00253</name>
</gene>
<dbReference type="SMART" id="SM00530">
    <property type="entry name" value="HTH_XRE"/>
    <property type="match status" value="1"/>
</dbReference>
<comment type="caution">
    <text evidence="3">The sequence shown here is derived from an EMBL/GenBank/DDBJ whole genome shotgun (WGS) entry which is preliminary data.</text>
</comment>
<dbReference type="GO" id="GO:0003677">
    <property type="term" value="F:DNA binding"/>
    <property type="evidence" value="ECO:0007669"/>
    <property type="project" value="UniProtKB-KW"/>
</dbReference>
<dbReference type="PANTHER" id="PTHR46558">
    <property type="entry name" value="TRACRIPTIONAL REGULATORY PROTEIN-RELATED-RELATED"/>
    <property type="match status" value="1"/>
</dbReference>
<dbReference type="SUPFAM" id="SSF47413">
    <property type="entry name" value="lambda repressor-like DNA-binding domains"/>
    <property type="match status" value="1"/>
</dbReference>
<dbReference type="PROSITE" id="PS50943">
    <property type="entry name" value="HTH_CROC1"/>
    <property type="match status" value="1"/>
</dbReference>
<keyword evidence="1" id="KW-0238">DNA-binding</keyword>
<dbReference type="PANTHER" id="PTHR46558:SF4">
    <property type="entry name" value="DNA-BIDING PHAGE PROTEIN"/>
    <property type="match status" value="1"/>
</dbReference>
<evidence type="ECO:0000313" key="3">
    <source>
        <dbReference type="EMBL" id="MDI3349674.1"/>
    </source>
</evidence>
<dbReference type="InterPro" id="IPR001387">
    <property type="entry name" value="Cro/C1-type_HTH"/>
</dbReference>
<dbReference type="Proteomes" id="UP001162175">
    <property type="component" value="Unassembled WGS sequence"/>
</dbReference>
<dbReference type="AlphaFoldDB" id="A0AA43U2W7"/>
<evidence type="ECO:0000256" key="1">
    <source>
        <dbReference type="ARBA" id="ARBA00023125"/>
    </source>
</evidence>
<dbReference type="Pfam" id="PF01381">
    <property type="entry name" value="HTH_3"/>
    <property type="match status" value="1"/>
</dbReference>
<name>A0AA43U2W7_MYCAR</name>
<dbReference type="CDD" id="cd00093">
    <property type="entry name" value="HTH_XRE"/>
    <property type="match status" value="1"/>
</dbReference>
<feature type="domain" description="HTH cro/C1-type" evidence="2">
    <location>
        <begin position="11"/>
        <end position="66"/>
    </location>
</feature>
<dbReference type="EMBL" id="JAPFAR010000086">
    <property type="protein sequence ID" value="MDI3349674.1"/>
    <property type="molecule type" value="Genomic_DNA"/>
</dbReference>
<organism evidence="3 4">
    <name type="scientific">Mycoplasmopsis arginini</name>
    <name type="common">Mycoplasma arginini</name>
    <dbReference type="NCBI Taxonomy" id="2094"/>
    <lineage>
        <taxon>Bacteria</taxon>
        <taxon>Bacillati</taxon>
        <taxon>Mycoplasmatota</taxon>
        <taxon>Mycoplasmoidales</taxon>
        <taxon>Metamycoplasmataceae</taxon>
        <taxon>Mycoplasmopsis</taxon>
    </lineage>
</organism>
<proteinExistence type="predicted"/>
<dbReference type="Gene3D" id="1.10.260.40">
    <property type="entry name" value="lambda repressor-like DNA-binding domains"/>
    <property type="match status" value="1"/>
</dbReference>
<accession>A0AA43U2W7</accession>
<protein>
    <submittedName>
        <fullName evidence="3">Helix-turn-helix domain-containing protein</fullName>
    </submittedName>
</protein>
<sequence>MKEKVNYPEMIVLLRARMNISQEELASKLGVSFQSVNRWENGKYEPTKLAKVKLKELFKEFDIKVIEE</sequence>
<evidence type="ECO:0000259" key="2">
    <source>
        <dbReference type="PROSITE" id="PS50943"/>
    </source>
</evidence>
<evidence type="ECO:0000313" key="4">
    <source>
        <dbReference type="Proteomes" id="UP001162175"/>
    </source>
</evidence>
<dbReference type="RefSeq" id="WP_282459141.1">
    <property type="nucleotide sequence ID" value="NZ_JAPFAR010000086.1"/>
</dbReference>
<reference evidence="3" key="1">
    <citation type="submission" date="2022-11" db="EMBL/GenBank/DDBJ databases">
        <title>Draft genome of Mycoplasma arginini isolated from fly.</title>
        <authorList>
            <person name="Severgnini M."/>
            <person name="Gioia G."/>
            <person name="Cremonesi P."/>
            <person name="Moroni P."/>
            <person name="Addis M.F."/>
            <person name="Castiglioni B."/>
        </authorList>
    </citation>
    <scope>NUCLEOTIDE SEQUENCE</scope>
    <source>
        <strain evidence="3">QMP CG1-1632</strain>
    </source>
</reference>